<dbReference type="EMBL" id="CAMXCT020000648">
    <property type="protein sequence ID" value="CAL1135002.1"/>
    <property type="molecule type" value="Genomic_DNA"/>
</dbReference>
<reference evidence="1" key="1">
    <citation type="submission" date="2022-10" db="EMBL/GenBank/DDBJ databases">
        <authorList>
            <person name="Chen Y."/>
            <person name="Dougan E. K."/>
            <person name="Chan C."/>
            <person name="Rhodes N."/>
            <person name="Thang M."/>
        </authorList>
    </citation>
    <scope>NUCLEOTIDE SEQUENCE</scope>
</reference>
<gene>
    <name evidence="1" type="ORF">C1SCF055_LOCUS9398</name>
</gene>
<reference evidence="2" key="2">
    <citation type="submission" date="2024-04" db="EMBL/GenBank/DDBJ databases">
        <authorList>
            <person name="Chen Y."/>
            <person name="Shah S."/>
            <person name="Dougan E. K."/>
            <person name="Thang M."/>
            <person name="Chan C."/>
        </authorList>
    </citation>
    <scope>NUCLEOTIDE SEQUENCE [LARGE SCALE GENOMIC DNA]</scope>
</reference>
<evidence type="ECO:0000313" key="1">
    <source>
        <dbReference type="EMBL" id="CAI3981627.1"/>
    </source>
</evidence>
<name>A0A9P1BYQ1_9DINO</name>
<protein>
    <submittedName>
        <fullName evidence="3">Mitochondrial carrier protein</fullName>
    </submittedName>
</protein>
<keyword evidence="4" id="KW-1185">Reference proteome</keyword>
<proteinExistence type="predicted"/>
<comment type="caution">
    <text evidence="1">The sequence shown here is derived from an EMBL/GenBank/DDBJ whole genome shotgun (WGS) entry which is preliminary data.</text>
</comment>
<sequence length="126" mass="13339">MADPDALPFPLAAGYATLALNGAKGGATKYLCLQYLNYARWTSQQFSCNLPTSHVEQASRIKHKSSSTVCKGLAEYCDSGASFIDTIPGRATDHDQPPSQITIGTLDTTGVSQVLAPCGSSAQRRT</sequence>
<organism evidence="1">
    <name type="scientific">Cladocopium goreaui</name>
    <dbReference type="NCBI Taxonomy" id="2562237"/>
    <lineage>
        <taxon>Eukaryota</taxon>
        <taxon>Sar</taxon>
        <taxon>Alveolata</taxon>
        <taxon>Dinophyceae</taxon>
        <taxon>Suessiales</taxon>
        <taxon>Symbiodiniaceae</taxon>
        <taxon>Cladocopium</taxon>
    </lineage>
</organism>
<evidence type="ECO:0000313" key="4">
    <source>
        <dbReference type="Proteomes" id="UP001152797"/>
    </source>
</evidence>
<dbReference type="AlphaFoldDB" id="A0A9P1BYQ1"/>
<dbReference type="EMBL" id="CAMXCT030000648">
    <property type="protein sequence ID" value="CAL4768939.1"/>
    <property type="molecule type" value="Genomic_DNA"/>
</dbReference>
<dbReference type="Proteomes" id="UP001152797">
    <property type="component" value="Unassembled WGS sequence"/>
</dbReference>
<evidence type="ECO:0000313" key="3">
    <source>
        <dbReference type="EMBL" id="CAL4768939.1"/>
    </source>
</evidence>
<evidence type="ECO:0000313" key="2">
    <source>
        <dbReference type="EMBL" id="CAL1135002.1"/>
    </source>
</evidence>
<dbReference type="EMBL" id="CAMXCT010000648">
    <property type="protein sequence ID" value="CAI3981627.1"/>
    <property type="molecule type" value="Genomic_DNA"/>
</dbReference>
<accession>A0A9P1BYQ1</accession>